<dbReference type="EMBL" id="FTMF01000004">
    <property type="protein sequence ID" value="SIQ35352.1"/>
    <property type="molecule type" value="Genomic_DNA"/>
</dbReference>
<dbReference type="OrthoDB" id="1451960at2"/>
<reference evidence="1 3" key="1">
    <citation type="submission" date="2017-01" db="EMBL/GenBank/DDBJ databases">
        <authorList>
            <person name="Varghese N."/>
            <person name="Submissions S."/>
        </authorList>
    </citation>
    <scope>NUCLEOTIDE SEQUENCE [LARGE SCALE GENOMIC DNA]</scope>
    <source>
        <strain evidence="1 3">ATCC 27950</strain>
    </source>
</reference>
<accession>A0A381F443</accession>
<dbReference type="EMBL" id="UFVS01000001">
    <property type="protein sequence ID" value="SUX41223.1"/>
    <property type="molecule type" value="Genomic_DNA"/>
</dbReference>
<protein>
    <recommendedName>
        <fullName evidence="5">Major capsid protein</fullName>
    </recommendedName>
</protein>
<dbReference type="GeneID" id="303674798"/>
<dbReference type="KEGG" id="cil:EG358_13885"/>
<proteinExistence type="predicted"/>
<organism evidence="2 4">
    <name type="scientific">Chryseobacterium indoltheticum</name>
    <dbReference type="NCBI Taxonomy" id="254"/>
    <lineage>
        <taxon>Bacteria</taxon>
        <taxon>Pseudomonadati</taxon>
        <taxon>Bacteroidota</taxon>
        <taxon>Flavobacteriia</taxon>
        <taxon>Flavobacteriales</taxon>
        <taxon>Weeksellaceae</taxon>
        <taxon>Chryseobacterium group</taxon>
        <taxon>Chryseobacterium</taxon>
    </lineage>
</organism>
<reference evidence="2 4" key="2">
    <citation type="submission" date="2018-06" db="EMBL/GenBank/DDBJ databases">
        <authorList>
            <consortium name="Pathogen Informatics"/>
            <person name="Doyle S."/>
        </authorList>
    </citation>
    <scope>NUCLEOTIDE SEQUENCE [LARGE SCALE GENOMIC DNA]</scope>
    <source>
        <strain evidence="2 4">NCTC13560</strain>
    </source>
</reference>
<dbReference type="Proteomes" id="UP000185725">
    <property type="component" value="Unassembled WGS sequence"/>
</dbReference>
<evidence type="ECO:0008006" key="5">
    <source>
        <dbReference type="Google" id="ProtNLM"/>
    </source>
</evidence>
<dbReference type="RefSeq" id="WP_076559759.1">
    <property type="nucleotide sequence ID" value="NZ_CP033929.1"/>
</dbReference>
<gene>
    <name evidence="2" type="ORF">NCTC13560_00015</name>
    <name evidence="1" type="ORF">SAMN05421682_104189</name>
</gene>
<evidence type="ECO:0000313" key="1">
    <source>
        <dbReference type="EMBL" id="SIQ35352.1"/>
    </source>
</evidence>
<evidence type="ECO:0000313" key="3">
    <source>
        <dbReference type="Proteomes" id="UP000185725"/>
    </source>
</evidence>
<sequence length="351" mass="38483">MSFANAHQSIQRTIVNYAKTNYLNPALLAILLAARQNNRITAEDTGREAGKKRKLILNYLPPVCASTGSCATNLCDVDGNEVEPLQKDFLVGKCTASNVIKITLDNNRNLDNVTLSEWHLGVFANEMQAARNKLALEVLTVLAANVGKFPDGIATVKKAILADPKTGAFSPLGKALIEKVFLDTQMTNTPMVIGGDSVFVAQSMQSAGGIDQNGVNRGAATSLNNYFYDGLINQVFAGGENLIAFDPSMFKFVTWNRNAGRFATDDRDFNPQTAFQNKDTFYKGSIVDPVTGLLWDLNAKFDDCTDTWKYQFKLEWDMFFMPADSCTKPGVNGIFHFEGCELIEPTCPVAV</sequence>
<dbReference type="AlphaFoldDB" id="A0A381F443"/>
<evidence type="ECO:0000313" key="2">
    <source>
        <dbReference type="EMBL" id="SUX41223.1"/>
    </source>
</evidence>
<evidence type="ECO:0000313" key="4">
    <source>
        <dbReference type="Proteomes" id="UP000255231"/>
    </source>
</evidence>
<dbReference type="Proteomes" id="UP000255231">
    <property type="component" value="Unassembled WGS sequence"/>
</dbReference>
<keyword evidence="3" id="KW-1185">Reference proteome</keyword>
<name>A0A381F443_9FLAO</name>